<feature type="binding site" evidence="4">
    <location>
        <position position="71"/>
    </location>
    <ligand>
        <name>Mg(2+)</name>
        <dbReference type="ChEBI" id="CHEBI:18420"/>
        <label>1</label>
        <note>catalytic</note>
    </ligand>
</feature>
<gene>
    <name evidence="5" type="ORF">GA0111570_105255</name>
</gene>
<organism evidence="5 6">
    <name type="scientific">Raineyella antarctica</name>
    <dbReference type="NCBI Taxonomy" id="1577474"/>
    <lineage>
        <taxon>Bacteria</taxon>
        <taxon>Bacillati</taxon>
        <taxon>Actinomycetota</taxon>
        <taxon>Actinomycetes</taxon>
        <taxon>Propionibacteriales</taxon>
        <taxon>Propionibacteriaceae</taxon>
        <taxon>Raineyella</taxon>
    </lineage>
</organism>
<dbReference type="PRINTS" id="PR00377">
    <property type="entry name" value="IMPHPHTASES"/>
</dbReference>
<evidence type="ECO:0000256" key="3">
    <source>
        <dbReference type="ARBA" id="ARBA00022842"/>
    </source>
</evidence>
<proteinExistence type="predicted"/>
<dbReference type="RefSeq" id="WP_092609980.1">
    <property type="nucleotide sequence ID" value="NZ_FMYF01000005.1"/>
</dbReference>
<feature type="binding site" evidence="4">
    <location>
        <position position="97"/>
    </location>
    <ligand>
        <name>Mg(2+)</name>
        <dbReference type="ChEBI" id="CHEBI:18420"/>
        <label>1</label>
        <note>catalytic</note>
    </ligand>
</feature>
<dbReference type="PROSITE" id="PS00629">
    <property type="entry name" value="IMP_1"/>
    <property type="match status" value="1"/>
</dbReference>
<accession>A0A1G6GXI9</accession>
<name>A0A1G6GXI9_9ACTN</name>
<dbReference type="InterPro" id="IPR020583">
    <property type="entry name" value="Inositol_monoP_metal-BS"/>
</dbReference>
<evidence type="ECO:0000256" key="2">
    <source>
        <dbReference type="ARBA" id="ARBA00022801"/>
    </source>
</evidence>
<dbReference type="SUPFAM" id="SSF56655">
    <property type="entry name" value="Carbohydrate phosphatase"/>
    <property type="match status" value="1"/>
</dbReference>
<reference evidence="5 6" key="1">
    <citation type="submission" date="2016-06" db="EMBL/GenBank/DDBJ databases">
        <authorList>
            <person name="Olsen C.W."/>
            <person name="Carey S."/>
            <person name="Hinshaw L."/>
            <person name="Karasin A.I."/>
        </authorList>
    </citation>
    <scope>NUCLEOTIDE SEQUENCE [LARGE SCALE GENOMIC DNA]</scope>
    <source>
        <strain evidence="5 6">LZ-22</strain>
    </source>
</reference>
<evidence type="ECO:0000313" key="5">
    <source>
        <dbReference type="EMBL" id="SDB86770.1"/>
    </source>
</evidence>
<dbReference type="AlphaFoldDB" id="A0A1G6GXI9"/>
<protein>
    <submittedName>
        <fullName evidence="5">Fructose-1,6-bisphosphatase</fullName>
    </submittedName>
</protein>
<dbReference type="GO" id="GO:0046872">
    <property type="term" value="F:metal ion binding"/>
    <property type="evidence" value="ECO:0007669"/>
    <property type="project" value="UniProtKB-KW"/>
</dbReference>
<dbReference type="PANTHER" id="PTHR20854:SF4">
    <property type="entry name" value="INOSITOL-1-MONOPHOSPHATASE-RELATED"/>
    <property type="match status" value="1"/>
</dbReference>
<keyword evidence="1 4" id="KW-0479">Metal-binding</keyword>
<keyword evidence="3 4" id="KW-0460">Magnesium</keyword>
<evidence type="ECO:0000256" key="4">
    <source>
        <dbReference type="PIRSR" id="PIRSR600760-2"/>
    </source>
</evidence>
<dbReference type="OrthoDB" id="9772456at2"/>
<dbReference type="GO" id="GO:0008934">
    <property type="term" value="F:inositol monophosphate 1-phosphatase activity"/>
    <property type="evidence" value="ECO:0007669"/>
    <property type="project" value="TreeGrafter"/>
</dbReference>
<feature type="binding site" evidence="4">
    <location>
        <position position="214"/>
    </location>
    <ligand>
        <name>Mg(2+)</name>
        <dbReference type="ChEBI" id="CHEBI:18420"/>
        <label>1</label>
        <note>catalytic</note>
    </ligand>
</feature>
<keyword evidence="6" id="KW-1185">Reference proteome</keyword>
<dbReference type="Gene3D" id="3.40.190.80">
    <property type="match status" value="1"/>
</dbReference>
<dbReference type="PANTHER" id="PTHR20854">
    <property type="entry name" value="INOSITOL MONOPHOSPHATASE"/>
    <property type="match status" value="1"/>
</dbReference>
<dbReference type="InterPro" id="IPR000760">
    <property type="entry name" value="Inositol_monophosphatase-like"/>
</dbReference>
<dbReference type="Gene3D" id="3.30.540.10">
    <property type="entry name" value="Fructose-1,6-Bisphosphatase, subunit A, domain 1"/>
    <property type="match status" value="1"/>
</dbReference>
<feature type="binding site" evidence="4">
    <location>
        <position position="94"/>
    </location>
    <ligand>
        <name>Mg(2+)</name>
        <dbReference type="ChEBI" id="CHEBI:18420"/>
        <label>1</label>
        <note>catalytic</note>
    </ligand>
</feature>
<evidence type="ECO:0000313" key="6">
    <source>
        <dbReference type="Proteomes" id="UP000199086"/>
    </source>
</evidence>
<dbReference type="GO" id="GO:0007165">
    <property type="term" value="P:signal transduction"/>
    <property type="evidence" value="ECO:0007669"/>
    <property type="project" value="TreeGrafter"/>
</dbReference>
<dbReference type="Proteomes" id="UP000199086">
    <property type="component" value="Unassembled WGS sequence"/>
</dbReference>
<comment type="cofactor">
    <cofactor evidence="4">
        <name>Mg(2+)</name>
        <dbReference type="ChEBI" id="CHEBI:18420"/>
    </cofactor>
</comment>
<keyword evidence="2" id="KW-0378">Hydrolase</keyword>
<dbReference type="GO" id="GO:0006020">
    <property type="term" value="P:inositol metabolic process"/>
    <property type="evidence" value="ECO:0007669"/>
    <property type="project" value="TreeGrafter"/>
</dbReference>
<sequence>MAARELSTDRVLEIIQEVADEVIRPRFRALARDEISEKGPGDLVTIADRESELLLTEILGQAYPDAVIIGEEATAANPALPDMLLGAAHGFTIDPVDGTKNFVNGKEDYAVMVGEVRDGRTVRGWIWQPEYGSAYVAERGAGVTHNGVRLSRREPAADPADWTGHSARIVVRQRPADAALGAISISALCCGIDYPRMATGAADFLVYGRPRPWDHVPGILMVEEQGGSAVLTDGSPYVPGMDGFGMVVGATPQVTAAVRTALGDRLGIRPTPAQAE</sequence>
<evidence type="ECO:0000256" key="1">
    <source>
        <dbReference type="ARBA" id="ARBA00022723"/>
    </source>
</evidence>
<dbReference type="Pfam" id="PF00459">
    <property type="entry name" value="Inositol_P"/>
    <property type="match status" value="1"/>
</dbReference>
<dbReference type="STRING" id="1577474.GA0111570_105255"/>
<dbReference type="EMBL" id="FMYF01000005">
    <property type="protein sequence ID" value="SDB86770.1"/>
    <property type="molecule type" value="Genomic_DNA"/>
</dbReference>